<proteinExistence type="predicted"/>
<feature type="chain" id="PRO_5007867654" evidence="1">
    <location>
        <begin position="21"/>
        <end position="53"/>
    </location>
</feature>
<feature type="signal peptide" evidence="1">
    <location>
        <begin position="1"/>
        <end position="20"/>
    </location>
</feature>
<keyword evidence="1" id="KW-0732">Signal</keyword>
<dbReference type="EMBL" id="KV425558">
    <property type="protein sequence ID" value="KZT28267.1"/>
    <property type="molecule type" value="Genomic_DNA"/>
</dbReference>
<evidence type="ECO:0000256" key="1">
    <source>
        <dbReference type="SAM" id="SignalP"/>
    </source>
</evidence>
<dbReference type="InParanoid" id="A0A165UJI4"/>
<sequence>MHSIAPLAAIILAAASLVAADTCAICPSTIIDNSTTYYFAYNATQDNDVTFCE</sequence>
<evidence type="ECO:0000313" key="2">
    <source>
        <dbReference type="EMBL" id="KZT28267.1"/>
    </source>
</evidence>
<name>A0A165UJI4_9AGAM</name>
<organism evidence="2 3">
    <name type="scientific">Neolentinus lepideus HHB14362 ss-1</name>
    <dbReference type="NCBI Taxonomy" id="1314782"/>
    <lineage>
        <taxon>Eukaryota</taxon>
        <taxon>Fungi</taxon>
        <taxon>Dikarya</taxon>
        <taxon>Basidiomycota</taxon>
        <taxon>Agaricomycotina</taxon>
        <taxon>Agaricomycetes</taxon>
        <taxon>Gloeophyllales</taxon>
        <taxon>Gloeophyllaceae</taxon>
        <taxon>Neolentinus</taxon>
    </lineage>
</organism>
<evidence type="ECO:0000313" key="3">
    <source>
        <dbReference type="Proteomes" id="UP000076761"/>
    </source>
</evidence>
<keyword evidence="3" id="KW-1185">Reference proteome</keyword>
<reference evidence="2 3" key="1">
    <citation type="journal article" date="2016" name="Mol. Biol. Evol.">
        <title>Comparative Genomics of Early-Diverging Mushroom-Forming Fungi Provides Insights into the Origins of Lignocellulose Decay Capabilities.</title>
        <authorList>
            <person name="Nagy L.G."/>
            <person name="Riley R."/>
            <person name="Tritt A."/>
            <person name="Adam C."/>
            <person name="Daum C."/>
            <person name="Floudas D."/>
            <person name="Sun H."/>
            <person name="Yadav J.S."/>
            <person name="Pangilinan J."/>
            <person name="Larsson K.H."/>
            <person name="Matsuura K."/>
            <person name="Barry K."/>
            <person name="Labutti K."/>
            <person name="Kuo R."/>
            <person name="Ohm R.A."/>
            <person name="Bhattacharya S.S."/>
            <person name="Shirouzu T."/>
            <person name="Yoshinaga Y."/>
            <person name="Martin F.M."/>
            <person name="Grigoriev I.V."/>
            <person name="Hibbett D.S."/>
        </authorList>
    </citation>
    <scope>NUCLEOTIDE SEQUENCE [LARGE SCALE GENOMIC DNA]</scope>
    <source>
        <strain evidence="2 3">HHB14362 ss-1</strain>
    </source>
</reference>
<dbReference type="AlphaFoldDB" id="A0A165UJI4"/>
<accession>A0A165UJI4</accession>
<protein>
    <submittedName>
        <fullName evidence="2">Uncharacterized protein</fullName>
    </submittedName>
</protein>
<gene>
    <name evidence="2" type="ORF">NEOLEDRAFT_1129618</name>
</gene>
<dbReference type="Proteomes" id="UP000076761">
    <property type="component" value="Unassembled WGS sequence"/>
</dbReference>